<dbReference type="AlphaFoldDB" id="A0AAD7CRH4"/>
<evidence type="ECO:0000313" key="3">
    <source>
        <dbReference type="Proteomes" id="UP001221757"/>
    </source>
</evidence>
<proteinExistence type="predicted"/>
<dbReference type="EMBL" id="JARKIE010000260">
    <property type="protein sequence ID" value="KAJ7660489.1"/>
    <property type="molecule type" value="Genomic_DNA"/>
</dbReference>
<reference evidence="2" key="1">
    <citation type="submission" date="2023-03" db="EMBL/GenBank/DDBJ databases">
        <title>Massive genome expansion in bonnet fungi (Mycena s.s.) driven by repeated elements and novel gene families across ecological guilds.</title>
        <authorList>
            <consortium name="Lawrence Berkeley National Laboratory"/>
            <person name="Harder C.B."/>
            <person name="Miyauchi S."/>
            <person name="Viragh M."/>
            <person name="Kuo A."/>
            <person name="Thoen E."/>
            <person name="Andreopoulos B."/>
            <person name="Lu D."/>
            <person name="Skrede I."/>
            <person name="Drula E."/>
            <person name="Henrissat B."/>
            <person name="Morin E."/>
            <person name="Kohler A."/>
            <person name="Barry K."/>
            <person name="LaButti K."/>
            <person name="Morin E."/>
            <person name="Salamov A."/>
            <person name="Lipzen A."/>
            <person name="Mereny Z."/>
            <person name="Hegedus B."/>
            <person name="Baldrian P."/>
            <person name="Stursova M."/>
            <person name="Weitz H."/>
            <person name="Taylor A."/>
            <person name="Grigoriev I.V."/>
            <person name="Nagy L.G."/>
            <person name="Martin F."/>
            <person name="Kauserud H."/>
        </authorList>
    </citation>
    <scope>NUCLEOTIDE SEQUENCE</scope>
    <source>
        <strain evidence="2">CBHHK067</strain>
    </source>
</reference>
<organism evidence="2 3">
    <name type="scientific">Mycena rosella</name>
    <name type="common">Pink bonnet</name>
    <name type="synonym">Agaricus rosellus</name>
    <dbReference type="NCBI Taxonomy" id="1033263"/>
    <lineage>
        <taxon>Eukaryota</taxon>
        <taxon>Fungi</taxon>
        <taxon>Dikarya</taxon>
        <taxon>Basidiomycota</taxon>
        <taxon>Agaricomycotina</taxon>
        <taxon>Agaricomycetes</taxon>
        <taxon>Agaricomycetidae</taxon>
        <taxon>Agaricales</taxon>
        <taxon>Marasmiineae</taxon>
        <taxon>Mycenaceae</taxon>
        <taxon>Mycena</taxon>
    </lineage>
</organism>
<keyword evidence="3" id="KW-1185">Reference proteome</keyword>
<name>A0AAD7CRH4_MYCRO</name>
<comment type="caution">
    <text evidence="2">The sequence shown here is derived from an EMBL/GenBank/DDBJ whole genome shotgun (WGS) entry which is preliminary data.</text>
</comment>
<sequence>MSTEFKDLESDALKSGKMGPELHRLVQDDVLLVIQWRSMCDLYTLWQRLGRAARQLQLVAMGLFLVEPKRFDLNIAKAQEWAVKRAEAAEMGSDSSVKRAAITAQGAPNTPVPLTITVSTPTPVAGDNLAPEFDIQDLPIPFDIPATHDYLRVICFASHSTTPTYSIPRSPEGSACAGASGWPCTKACAMPGKTSMRRAGTALSGVEEDTIKEEWAERTVFPQYLTIQQHEHSDMLITAHEENILETKQTASIGKKPVKAPGSAAQAGKQNTGGPWGGNN</sequence>
<dbReference type="Proteomes" id="UP001221757">
    <property type="component" value="Unassembled WGS sequence"/>
</dbReference>
<evidence type="ECO:0000313" key="2">
    <source>
        <dbReference type="EMBL" id="KAJ7660489.1"/>
    </source>
</evidence>
<protein>
    <submittedName>
        <fullName evidence="2">Uncharacterized protein</fullName>
    </submittedName>
</protein>
<accession>A0AAD7CRH4</accession>
<evidence type="ECO:0000256" key="1">
    <source>
        <dbReference type="SAM" id="MobiDB-lite"/>
    </source>
</evidence>
<gene>
    <name evidence="2" type="ORF">B0H17DRAFT_1212553</name>
</gene>
<feature type="region of interest" description="Disordered" evidence="1">
    <location>
        <begin position="252"/>
        <end position="280"/>
    </location>
</feature>